<evidence type="ECO:0000256" key="7">
    <source>
        <dbReference type="ARBA" id="ARBA00022840"/>
    </source>
</evidence>
<dbReference type="NCBIfam" id="TIGR02433">
    <property type="entry name" value="lysidine_TilS_C"/>
    <property type="match status" value="1"/>
</dbReference>
<dbReference type="InterPro" id="IPR012796">
    <property type="entry name" value="Lysidine-tRNA-synth_C"/>
</dbReference>
<dbReference type="SUPFAM" id="SSF56037">
    <property type="entry name" value="PheT/TilS domain"/>
    <property type="match status" value="1"/>
</dbReference>
<evidence type="ECO:0000259" key="9">
    <source>
        <dbReference type="SMART" id="SM00977"/>
    </source>
</evidence>
<evidence type="ECO:0000256" key="5">
    <source>
        <dbReference type="ARBA" id="ARBA00022694"/>
    </source>
</evidence>
<dbReference type="GO" id="GO:0005737">
    <property type="term" value="C:cytoplasm"/>
    <property type="evidence" value="ECO:0007669"/>
    <property type="project" value="UniProtKB-SubCell"/>
</dbReference>
<dbReference type="Gene3D" id="3.40.50.620">
    <property type="entry name" value="HUPs"/>
    <property type="match status" value="1"/>
</dbReference>
<dbReference type="SMART" id="SM00977">
    <property type="entry name" value="TilS_C"/>
    <property type="match status" value="1"/>
</dbReference>
<name>A0A381QVP1_9ZZZZ</name>
<keyword evidence="4" id="KW-0436">Ligase</keyword>
<dbReference type="InterPro" id="IPR012094">
    <property type="entry name" value="tRNA_Ile_lys_synt"/>
</dbReference>
<dbReference type="GO" id="GO:0032267">
    <property type="term" value="F:tRNA(Ile)-lysidine synthase activity"/>
    <property type="evidence" value="ECO:0007669"/>
    <property type="project" value="UniProtKB-EC"/>
</dbReference>
<dbReference type="InterPro" id="IPR011063">
    <property type="entry name" value="TilS/TtcA_N"/>
</dbReference>
<evidence type="ECO:0000256" key="8">
    <source>
        <dbReference type="ARBA" id="ARBA00048539"/>
    </source>
</evidence>
<proteinExistence type="inferred from homology"/>
<dbReference type="Pfam" id="PF01171">
    <property type="entry name" value="ATP_bind_3"/>
    <property type="match status" value="1"/>
</dbReference>
<evidence type="ECO:0000256" key="1">
    <source>
        <dbReference type="ARBA" id="ARBA00004496"/>
    </source>
</evidence>
<evidence type="ECO:0000256" key="3">
    <source>
        <dbReference type="ARBA" id="ARBA00022490"/>
    </source>
</evidence>
<keyword evidence="7" id="KW-0067">ATP-binding</keyword>
<evidence type="ECO:0000256" key="4">
    <source>
        <dbReference type="ARBA" id="ARBA00022598"/>
    </source>
</evidence>
<evidence type="ECO:0000256" key="2">
    <source>
        <dbReference type="ARBA" id="ARBA00013267"/>
    </source>
</evidence>
<evidence type="ECO:0000256" key="6">
    <source>
        <dbReference type="ARBA" id="ARBA00022741"/>
    </source>
</evidence>
<feature type="domain" description="Lysidine-tRNA(Ile) synthetase C-terminal" evidence="9">
    <location>
        <begin position="370"/>
        <end position="440"/>
    </location>
</feature>
<keyword evidence="5" id="KW-0819">tRNA processing</keyword>
<dbReference type="InterPro" id="IPR015262">
    <property type="entry name" value="tRNA_Ile_lys_synt_subst-bd"/>
</dbReference>
<dbReference type="AlphaFoldDB" id="A0A381QVP1"/>
<keyword evidence="3" id="KW-0963">Cytoplasm</keyword>
<reference evidence="10" key="1">
    <citation type="submission" date="2018-05" db="EMBL/GenBank/DDBJ databases">
        <authorList>
            <person name="Lanie J.A."/>
            <person name="Ng W.-L."/>
            <person name="Kazmierczak K.M."/>
            <person name="Andrzejewski T.M."/>
            <person name="Davidsen T.M."/>
            <person name="Wayne K.J."/>
            <person name="Tettelin H."/>
            <person name="Glass J.I."/>
            <person name="Rusch D."/>
            <person name="Podicherti R."/>
            <person name="Tsui H.-C.T."/>
            <person name="Winkler M.E."/>
        </authorList>
    </citation>
    <scope>NUCLEOTIDE SEQUENCE</scope>
</reference>
<dbReference type="GO" id="GO:0005524">
    <property type="term" value="F:ATP binding"/>
    <property type="evidence" value="ECO:0007669"/>
    <property type="project" value="UniProtKB-KW"/>
</dbReference>
<dbReference type="PANTHER" id="PTHR43033">
    <property type="entry name" value="TRNA(ILE)-LYSIDINE SYNTHASE-RELATED"/>
    <property type="match status" value="1"/>
</dbReference>
<dbReference type="SUPFAM" id="SSF52402">
    <property type="entry name" value="Adenine nucleotide alpha hydrolases-like"/>
    <property type="match status" value="1"/>
</dbReference>
<keyword evidence="6" id="KW-0547">Nucleotide-binding</keyword>
<comment type="catalytic activity">
    <reaction evidence="8">
        <text>cytidine(34) in tRNA(Ile2) + L-lysine + ATP = lysidine(34) in tRNA(Ile2) + AMP + diphosphate + H(+)</text>
        <dbReference type="Rhea" id="RHEA:43744"/>
        <dbReference type="Rhea" id="RHEA-COMP:10625"/>
        <dbReference type="Rhea" id="RHEA-COMP:10670"/>
        <dbReference type="ChEBI" id="CHEBI:15378"/>
        <dbReference type="ChEBI" id="CHEBI:30616"/>
        <dbReference type="ChEBI" id="CHEBI:32551"/>
        <dbReference type="ChEBI" id="CHEBI:33019"/>
        <dbReference type="ChEBI" id="CHEBI:82748"/>
        <dbReference type="ChEBI" id="CHEBI:83665"/>
        <dbReference type="ChEBI" id="CHEBI:456215"/>
        <dbReference type="EC" id="6.3.4.19"/>
    </reaction>
</comment>
<comment type="subcellular location">
    <subcellularLocation>
        <location evidence="1">Cytoplasm</location>
    </subcellularLocation>
</comment>
<organism evidence="10">
    <name type="scientific">marine metagenome</name>
    <dbReference type="NCBI Taxonomy" id="408172"/>
    <lineage>
        <taxon>unclassified sequences</taxon>
        <taxon>metagenomes</taxon>
        <taxon>ecological metagenomes</taxon>
    </lineage>
</organism>
<dbReference type="HAMAP" id="MF_01161">
    <property type="entry name" value="tRNA_Ile_lys_synt"/>
    <property type="match status" value="1"/>
</dbReference>
<dbReference type="PANTHER" id="PTHR43033:SF1">
    <property type="entry name" value="TRNA(ILE)-LYSIDINE SYNTHASE-RELATED"/>
    <property type="match status" value="1"/>
</dbReference>
<dbReference type="Pfam" id="PF11734">
    <property type="entry name" value="TilS_C"/>
    <property type="match status" value="1"/>
</dbReference>
<dbReference type="GO" id="GO:0008033">
    <property type="term" value="P:tRNA processing"/>
    <property type="evidence" value="ECO:0007669"/>
    <property type="project" value="UniProtKB-KW"/>
</dbReference>
<sequence length="452" mass="51478">MNFDPEKLLTALQSMPHSDAVIVGLSGGVDSIVLLHALHSLKQQGKVRFSFSALHVNHGLHAEAEVWKGFCEKFCNELDVPLVISKVHIEIAEPAKATGLENAARDARYRAFESSLQSGKALLLAHHLDDQLETFLLRLMRGSGTRGLAGIPRYRLLGDSFLFRPLLDFTRESLIAYARVQKLNWIEDNSNQDTRFDRNYCRHELFPRIEQRWVKYRESWSKSLVLLGEADQLLQELAIIDLNFAATERTDVIKIDKLLQLSDVRRRNALRHWFSRLGLKEIGWNRLQQLSREVLTAKASRIVTLPLDDCLLQRFKGKLYALRVLEGFDKKQTLSWSVEKQSKLELGDNGILRAESVSGSGIRVAKNSNLRVKYRMGGEICQLVGRPRKPLKKLLQEEEVAPWLRERLPLLYMEDELVCIPGIGIAENYVAKANENGFLICWETPGFNLAGD</sequence>
<dbReference type="Gene3D" id="1.20.59.20">
    <property type="match status" value="1"/>
</dbReference>
<accession>A0A381QVP1</accession>
<dbReference type="InterPro" id="IPR014729">
    <property type="entry name" value="Rossmann-like_a/b/a_fold"/>
</dbReference>
<dbReference type="NCBIfam" id="TIGR02432">
    <property type="entry name" value="lysidine_TilS_N"/>
    <property type="match status" value="1"/>
</dbReference>
<protein>
    <recommendedName>
        <fullName evidence="2">tRNA(Ile)-lysidine synthetase</fullName>
        <ecNumber evidence="2">6.3.4.19</ecNumber>
    </recommendedName>
</protein>
<dbReference type="SUPFAM" id="SSF82829">
    <property type="entry name" value="MesJ substrate recognition domain-like"/>
    <property type="match status" value="1"/>
</dbReference>
<dbReference type="EMBL" id="UINC01001483">
    <property type="protein sequence ID" value="SUZ81837.1"/>
    <property type="molecule type" value="Genomic_DNA"/>
</dbReference>
<gene>
    <name evidence="10" type="ORF">METZ01_LOCUS34691</name>
</gene>
<evidence type="ECO:0000313" key="10">
    <source>
        <dbReference type="EMBL" id="SUZ81837.1"/>
    </source>
</evidence>
<dbReference type="Pfam" id="PF09179">
    <property type="entry name" value="TilS"/>
    <property type="match status" value="1"/>
</dbReference>
<dbReference type="InterPro" id="IPR012795">
    <property type="entry name" value="tRNA_Ile_lys_synt_N"/>
</dbReference>
<dbReference type="EC" id="6.3.4.19" evidence="2"/>
<dbReference type="CDD" id="cd01992">
    <property type="entry name" value="TilS_N"/>
    <property type="match status" value="1"/>
</dbReference>